<dbReference type="AlphaFoldDB" id="A0ABD2BQR7"/>
<reference evidence="1 2" key="1">
    <citation type="journal article" date="2024" name="Ann. Entomol. Soc. Am.">
        <title>Genomic analyses of the southern and eastern yellowjacket wasps (Hymenoptera: Vespidae) reveal evolutionary signatures of social life.</title>
        <authorList>
            <person name="Catto M.A."/>
            <person name="Caine P.B."/>
            <person name="Orr S.E."/>
            <person name="Hunt B.G."/>
            <person name="Goodisman M.A.D."/>
        </authorList>
    </citation>
    <scope>NUCLEOTIDE SEQUENCE [LARGE SCALE GENOMIC DNA]</scope>
    <source>
        <strain evidence="1">232</strain>
        <tissue evidence="1">Head and thorax</tissue>
    </source>
</reference>
<comment type="caution">
    <text evidence="1">The sequence shown here is derived from an EMBL/GenBank/DDBJ whole genome shotgun (WGS) entry which is preliminary data.</text>
</comment>
<dbReference type="EMBL" id="JAYRBN010000070">
    <property type="protein sequence ID" value="KAL2734920.1"/>
    <property type="molecule type" value="Genomic_DNA"/>
</dbReference>
<sequence length="129" mass="15152">MLSTLEPSLDLIASENTNVYASRHKRILNIIKTQILIYRKYYRPRSHRVEVAACGDPRANGDSTLIFARRVSPRLRIADPYHSAAHEPTHDRSLFGLAIKRFHYRAREHHACARRHRREYSSYSTRIRV</sequence>
<proteinExistence type="predicted"/>
<organism evidence="1 2">
    <name type="scientific">Vespula maculifrons</name>
    <name type="common">Eastern yellow jacket</name>
    <name type="synonym">Wasp</name>
    <dbReference type="NCBI Taxonomy" id="7453"/>
    <lineage>
        <taxon>Eukaryota</taxon>
        <taxon>Metazoa</taxon>
        <taxon>Ecdysozoa</taxon>
        <taxon>Arthropoda</taxon>
        <taxon>Hexapoda</taxon>
        <taxon>Insecta</taxon>
        <taxon>Pterygota</taxon>
        <taxon>Neoptera</taxon>
        <taxon>Endopterygota</taxon>
        <taxon>Hymenoptera</taxon>
        <taxon>Apocrita</taxon>
        <taxon>Aculeata</taxon>
        <taxon>Vespoidea</taxon>
        <taxon>Vespidae</taxon>
        <taxon>Vespinae</taxon>
        <taxon>Vespula</taxon>
    </lineage>
</organism>
<evidence type="ECO:0000313" key="2">
    <source>
        <dbReference type="Proteomes" id="UP001607303"/>
    </source>
</evidence>
<evidence type="ECO:0000313" key="1">
    <source>
        <dbReference type="EMBL" id="KAL2734920.1"/>
    </source>
</evidence>
<dbReference type="Proteomes" id="UP001607303">
    <property type="component" value="Unassembled WGS sequence"/>
</dbReference>
<name>A0ABD2BQR7_VESMC</name>
<gene>
    <name evidence="1" type="ORF">V1477_013638</name>
</gene>
<accession>A0ABD2BQR7</accession>
<protein>
    <submittedName>
        <fullName evidence="1">Uncharacterized protein</fullName>
    </submittedName>
</protein>
<keyword evidence="2" id="KW-1185">Reference proteome</keyword>